<organism evidence="2 3">
    <name type="scientific">Gigaspora margarita</name>
    <dbReference type="NCBI Taxonomy" id="4874"/>
    <lineage>
        <taxon>Eukaryota</taxon>
        <taxon>Fungi</taxon>
        <taxon>Fungi incertae sedis</taxon>
        <taxon>Mucoromycota</taxon>
        <taxon>Glomeromycotina</taxon>
        <taxon>Glomeromycetes</taxon>
        <taxon>Diversisporales</taxon>
        <taxon>Gigasporaceae</taxon>
        <taxon>Gigaspora</taxon>
    </lineage>
</organism>
<evidence type="ECO:0000313" key="2">
    <source>
        <dbReference type="EMBL" id="CAG8697622.1"/>
    </source>
</evidence>
<reference evidence="2 3" key="1">
    <citation type="submission" date="2021-06" db="EMBL/GenBank/DDBJ databases">
        <authorList>
            <person name="Kallberg Y."/>
            <person name="Tangrot J."/>
            <person name="Rosling A."/>
        </authorList>
    </citation>
    <scope>NUCLEOTIDE SEQUENCE [LARGE SCALE GENOMIC DNA]</scope>
    <source>
        <strain evidence="2 3">120-4 pot B 10/14</strain>
    </source>
</reference>
<evidence type="ECO:0000313" key="3">
    <source>
        <dbReference type="Proteomes" id="UP000789901"/>
    </source>
</evidence>
<name>A0ABN7V016_GIGMA</name>
<protein>
    <submittedName>
        <fullName evidence="2">9616_t:CDS:1</fullName>
    </submittedName>
</protein>
<dbReference type="Proteomes" id="UP000789901">
    <property type="component" value="Unassembled WGS sequence"/>
</dbReference>
<sequence length="355" mass="42013">MTRVKPLTNITNIKNHNLRNRTNPLKFEQNSLNQFFSIYNARLATSCDFLTWRILNEVGLPIKDKRDEKNFFLNTIKDLSKKEKWSLQEITNNNENVPSQWIVRDVDGTIVDELCNILPPSVYPYIFRAPEDYYRDASAEFKKTFSKFFNERNNWDEDNFDPLFKEITKKIDGCFWNWGEACSLASSFRKESYPRKPDFWLLQDINRTIQETVYEEASGRRDSKFKMDIQLIFDNLEYLQDGENLSQQVREVEIVLFQAYETRLKVCIMDQPGFPLFRARKVFDLMIPYRALNDEMFVLEFVHSLWLIRQNIIRNAMKLEKIGQSTRRNMQKAPINPPGTSSGLNINDYPTFPSP</sequence>
<feature type="region of interest" description="Disordered" evidence="1">
    <location>
        <begin position="327"/>
        <end position="355"/>
    </location>
</feature>
<keyword evidence="3" id="KW-1185">Reference proteome</keyword>
<proteinExistence type="predicted"/>
<evidence type="ECO:0000256" key="1">
    <source>
        <dbReference type="SAM" id="MobiDB-lite"/>
    </source>
</evidence>
<dbReference type="EMBL" id="CAJVQB010007125">
    <property type="protein sequence ID" value="CAG8697622.1"/>
    <property type="molecule type" value="Genomic_DNA"/>
</dbReference>
<accession>A0ABN7V016</accession>
<comment type="caution">
    <text evidence="2">The sequence shown here is derived from an EMBL/GenBank/DDBJ whole genome shotgun (WGS) entry which is preliminary data.</text>
</comment>
<gene>
    <name evidence="2" type="ORF">GMARGA_LOCUS11915</name>
</gene>